<gene>
    <name evidence="11" type="primary">rpoA</name>
    <name evidence="13" type="ORF">OMAG_001812</name>
</gene>
<dbReference type="GO" id="GO:0006351">
    <property type="term" value="P:DNA-templated transcription"/>
    <property type="evidence" value="ECO:0007669"/>
    <property type="project" value="UniProtKB-UniRule"/>
</dbReference>
<dbReference type="GO" id="GO:0005737">
    <property type="term" value="C:cytoplasm"/>
    <property type="evidence" value="ECO:0007669"/>
    <property type="project" value="UniProtKB-ARBA"/>
</dbReference>
<evidence type="ECO:0000259" key="12">
    <source>
        <dbReference type="SMART" id="SM00662"/>
    </source>
</evidence>
<evidence type="ECO:0000256" key="9">
    <source>
        <dbReference type="ARBA" id="ARBA00033070"/>
    </source>
</evidence>
<dbReference type="InterPro" id="IPR036643">
    <property type="entry name" value="RNApol_insert_sf"/>
</dbReference>
<comment type="function">
    <text evidence="11">DNA-dependent RNA polymerase catalyzes the transcription of DNA into RNA using the four ribonucleoside triphosphates as substrates.</text>
</comment>
<keyword evidence="14" id="KW-1185">Reference proteome</keyword>
<dbReference type="Pfam" id="PF01000">
    <property type="entry name" value="RNA_pol_A_bac"/>
    <property type="match status" value="1"/>
</dbReference>
<dbReference type="HAMAP" id="MF_00059">
    <property type="entry name" value="RNApol_bact_RpoA"/>
    <property type="match status" value="1"/>
</dbReference>
<dbReference type="Pfam" id="PF03118">
    <property type="entry name" value="RNA_pol_A_CTD"/>
    <property type="match status" value="1"/>
</dbReference>
<dbReference type="SUPFAM" id="SSF47789">
    <property type="entry name" value="C-terminal domain of RNA polymerase alpha subunit"/>
    <property type="match status" value="1"/>
</dbReference>
<dbReference type="SUPFAM" id="SSF55257">
    <property type="entry name" value="RBP11-like subunits of RNA polymerase"/>
    <property type="match status" value="1"/>
</dbReference>
<evidence type="ECO:0000256" key="5">
    <source>
        <dbReference type="ARBA" id="ARBA00022679"/>
    </source>
</evidence>
<dbReference type="InterPro" id="IPR011262">
    <property type="entry name" value="DNA-dir_RNA_pol_insert"/>
</dbReference>
<dbReference type="Proteomes" id="UP000033428">
    <property type="component" value="Unassembled WGS sequence"/>
</dbReference>
<keyword evidence="7 11" id="KW-0804">Transcription</keyword>
<feature type="domain" description="DNA-directed RNA polymerase RpoA/D/Rpb3-type" evidence="12">
    <location>
        <begin position="36"/>
        <end position="243"/>
    </location>
</feature>
<comment type="similarity">
    <text evidence="1 11">Belongs to the RNA polymerase alpha chain family.</text>
</comment>
<dbReference type="Pfam" id="PF01193">
    <property type="entry name" value="RNA_pol_L"/>
    <property type="match status" value="1"/>
</dbReference>
<dbReference type="Gene3D" id="1.10.150.20">
    <property type="entry name" value="5' to 3' exonuclease, C-terminal subdomain"/>
    <property type="match status" value="1"/>
</dbReference>
<dbReference type="Gene3D" id="2.170.120.12">
    <property type="entry name" value="DNA-directed RNA polymerase, insert domain"/>
    <property type="match status" value="1"/>
</dbReference>
<evidence type="ECO:0000256" key="2">
    <source>
        <dbReference type="ARBA" id="ARBA00012418"/>
    </source>
</evidence>
<reference evidence="13 14" key="1">
    <citation type="submission" date="2015-02" db="EMBL/GenBank/DDBJ databases">
        <title>Single-cell genomics of uncultivated deep-branching MTB reveals a conserved set of magnetosome genes.</title>
        <authorList>
            <person name="Kolinko S."/>
            <person name="Richter M."/>
            <person name="Glockner F.O."/>
            <person name="Brachmann A."/>
            <person name="Schuler D."/>
        </authorList>
    </citation>
    <scope>NUCLEOTIDE SEQUENCE [LARGE SCALE GENOMIC DNA]</scope>
    <source>
        <strain evidence="13">SKK-01</strain>
    </source>
</reference>
<accession>A0A0F0CQR2</accession>
<comment type="domain">
    <text evidence="11">The N-terminal domain is essential for RNAP assembly and basal transcription, whereas the C-terminal domain is involved in interaction with transcriptional regulators and with upstream promoter elements.</text>
</comment>
<proteinExistence type="inferred from homology"/>
<sequence length="341" mass="38546">MTVEKIGGLLEMGFKLKNFELPKKIDFEQETYSPLYGKIIAEPFEKGYGVTIGNSLRRVLLSSIEGTAVTKIKFGTVVHEFSVIQGVLEDVPEIILNIKNLVLKSHFKEPKPMFISMSKKGPIKAKDLKVDETVEIVNPEQHIATLTEDVKFEMELIVERGFGYVPAERHRAVEEPIGIISIDALFSPVKKVNMNVVETRVGHLTDYDKLILEIFTNGSMEPKDTILYAANILHRHLDVFLSIGKLPEEVEDEQDDERERDVLLKKLAKPISELELSVRSSNCLAEANIKTIGDLVYKKEADMLKYKNFGKKSLTEINDILVSMGLELGMELDEDILKNKE</sequence>
<keyword evidence="6 11" id="KW-0548">Nucleotidyltransferase</keyword>
<dbReference type="NCBIfam" id="NF003513">
    <property type="entry name" value="PRK05182.1-2"/>
    <property type="match status" value="1"/>
</dbReference>
<dbReference type="PATRIC" id="fig|1609969.3.peg.1939"/>
<evidence type="ECO:0000256" key="3">
    <source>
        <dbReference type="ARBA" id="ARBA00015972"/>
    </source>
</evidence>
<dbReference type="Gene3D" id="3.30.1360.10">
    <property type="entry name" value="RNA polymerase, RBP11-like subunit"/>
    <property type="match status" value="1"/>
</dbReference>
<dbReference type="CDD" id="cd06928">
    <property type="entry name" value="RNAP_alpha_NTD"/>
    <property type="match status" value="1"/>
</dbReference>
<dbReference type="EMBL" id="JYNY01000372">
    <property type="protein sequence ID" value="KJJ84349.1"/>
    <property type="molecule type" value="Genomic_DNA"/>
</dbReference>
<dbReference type="NCBIfam" id="NF003519">
    <property type="entry name" value="PRK05182.2-5"/>
    <property type="match status" value="1"/>
</dbReference>
<keyword evidence="4 11" id="KW-0240">DNA-directed RNA polymerase</keyword>
<organism evidence="13 14">
    <name type="scientific">Candidatus Omnitrophus magneticus</name>
    <dbReference type="NCBI Taxonomy" id="1609969"/>
    <lineage>
        <taxon>Bacteria</taxon>
        <taxon>Pseudomonadati</taxon>
        <taxon>Candidatus Omnitrophota</taxon>
        <taxon>Candidatus Omnitrophus</taxon>
    </lineage>
</organism>
<comment type="subunit">
    <text evidence="11">Homodimer. The RNAP catalytic core consists of 2 alpha, 1 beta, 1 beta' and 1 omega subunit. When a sigma factor is associated with the core the holoenzyme is formed, which can initiate transcription.</text>
</comment>
<dbReference type="InterPro" id="IPR011260">
    <property type="entry name" value="RNAP_asu_C"/>
</dbReference>
<dbReference type="GO" id="GO:0000428">
    <property type="term" value="C:DNA-directed RNA polymerase complex"/>
    <property type="evidence" value="ECO:0007669"/>
    <property type="project" value="UniProtKB-KW"/>
</dbReference>
<dbReference type="InterPro" id="IPR036603">
    <property type="entry name" value="RBP11-like"/>
</dbReference>
<dbReference type="SMART" id="SM00662">
    <property type="entry name" value="RPOLD"/>
    <property type="match status" value="1"/>
</dbReference>
<dbReference type="GO" id="GO:0046983">
    <property type="term" value="F:protein dimerization activity"/>
    <property type="evidence" value="ECO:0007669"/>
    <property type="project" value="InterPro"/>
</dbReference>
<evidence type="ECO:0000313" key="13">
    <source>
        <dbReference type="EMBL" id="KJJ84349.1"/>
    </source>
</evidence>
<dbReference type="NCBIfam" id="TIGR02027">
    <property type="entry name" value="rpoA"/>
    <property type="match status" value="1"/>
</dbReference>
<evidence type="ECO:0000256" key="7">
    <source>
        <dbReference type="ARBA" id="ARBA00023163"/>
    </source>
</evidence>
<dbReference type="FunFam" id="2.170.120.12:FF:000001">
    <property type="entry name" value="DNA-directed RNA polymerase subunit alpha"/>
    <property type="match status" value="1"/>
</dbReference>
<dbReference type="InterPro" id="IPR011263">
    <property type="entry name" value="DNA-dir_RNA_pol_RpoA/D/Rpb3"/>
</dbReference>
<protein>
    <recommendedName>
        <fullName evidence="3 11">DNA-directed RNA polymerase subunit alpha</fullName>
        <shortName evidence="11">RNAP subunit alpha</shortName>
        <ecNumber evidence="2 11">2.7.7.6</ecNumber>
    </recommendedName>
    <alternativeName>
        <fullName evidence="9 11">RNA polymerase subunit alpha</fullName>
    </alternativeName>
    <alternativeName>
        <fullName evidence="8 11">Transcriptase subunit alpha</fullName>
    </alternativeName>
</protein>
<evidence type="ECO:0000256" key="6">
    <source>
        <dbReference type="ARBA" id="ARBA00022695"/>
    </source>
</evidence>
<feature type="region of interest" description="Alpha C-terminal domain (alpha-CTD)" evidence="11">
    <location>
        <begin position="263"/>
        <end position="341"/>
    </location>
</feature>
<dbReference type="GO" id="GO:0003899">
    <property type="term" value="F:DNA-directed RNA polymerase activity"/>
    <property type="evidence" value="ECO:0007669"/>
    <property type="project" value="UniProtKB-UniRule"/>
</dbReference>
<dbReference type="AlphaFoldDB" id="A0A0F0CQR2"/>
<dbReference type="EC" id="2.7.7.6" evidence="2 11"/>
<comment type="catalytic activity">
    <reaction evidence="10 11">
        <text>RNA(n) + a ribonucleoside 5'-triphosphate = RNA(n+1) + diphosphate</text>
        <dbReference type="Rhea" id="RHEA:21248"/>
        <dbReference type="Rhea" id="RHEA-COMP:14527"/>
        <dbReference type="Rhea" id="RHEA-COMP:17342"/>
        <dbReference type="ChEBI" id="CHEBI:33019"/>
        <dbReference type="ChEBI" id="CHEBI:61557"/>
        <dbReference type="ChEBI" id="CHEBI:140395"/>
        <dbReference type="EC" id="2.7.7.6"/>
    </reaction>
</comment>
<evidence type="ECO:0000256" key="8">
    <source>
        <dbReference type="ARBA" id="ARBA00032524"/>
    </source>
</evidence>
<name>A0A0F0CQR2_9BACT</name>
<dbReference type="SUPFAM" id="SSF56553">
    <property type="entry name" value="Insert subdomain of RNA polymerase alpha subunit"/>
    <property type="match status" value="1"/>
</dbReference>
<keyword evidence="5 11" id="KW-0808">Transferase</keyword>
<dbReference type="GO" id="GO:0003677">
    <property type="term" value="F:DNA binding"/>
    <property type="evidence" value="ECO:0007669"/>
    <property type="project" value="UniProtKB-UniRule"/>
</dbReference>
<dbReference type="InterPro" id="IPR011773">
    <property type="entry name" value="DNA-dir_RpoA"/>
</dbReference>
<evidence type="ECO:0000256" key="4">
    <source>
        <dbReference type="ARBA" id="ARBA00022478"/>
    </source>
</evidence>
<evidence type="ECO:0000313" key="14">
    <source>
        <dbReference type="Proteomes" id="UP000033428"/>
    </source>
</evidence>
<evidence type="ECO:0000256" key="1">
    <source>
        <dbReference type="ARBA" id="ARBA00007123"/>
    </source>
</evidence>
<feature type="region of interest" description="Alpha N-terminal domain (alpha-NTD)" evidence="11">
    <location>
        <begin position="1"/>
        <end position="248"/>
    </location>
</feature>
<comment type="caution">
    <text evidence="13">The sequence shown here is derived from an EMBL/GenBank/DDBJ whole genome shotgun (WGS) entry which is preliminary data.</text>
</comment>
<evidence type="ECO:0000256" key="10">
    <source>
        <dbReference type="ARBA" id="ARBA00048552"/>
    </source>
</evidence>
<evidence type="ECO:0000256" key="11">
    <source>
        <dbReference type="HAMAP-Rule" id="MF_00059"/>
    </source>
</evidence>